<dbReference type="InterPro" id="IPR011249">
    <property type="entry name" value="Metalloenz_LuxS/M16"/>
</dbReference>
<dbReference type="GO" id="GO:0016485">
    <property type="term" value="P:protein processing"/>
    <property type="evidence" value="ECO:0007669"/>
    <property type="project" value="TreeGrafter"/>
</dbReference>
<feature type="non-terminal residue" evidence="2">
    <location>
        <position position="1"/>
    </location>
</feature>
<reference evidence="2" key="2">
    <citation type="submission" date="2013-10" db="EMBL/GenBank/DDBJ databases">
        <authorList>
            <person name="Aslett M."/>
        </authorList>
    </citation>
    <scope>NUCLEOTIDE SEQUENCE</scope>
    <source>
        <strain evidence="2">Houghton</strain>
    </source>
</reference>
<gene>
    <name evidence="2" type="ORF">EAH_00065810</name>
</gene>
<proteinExistence type="predicted"/>
<name>U6GUQ3_EIMAC</name>
<protein>
    <submittedName>
        <fullName evidence="2">Mitochondrial presequence protease (Precursor), related, related</fullName>
        <ecNumber evidence="2">3.4.24.-</ecNumber>
    </submittedName>
</protein>
<reference evidence="2" key="1">
    <citation type="submission" date="2013-10" db="EMBL/GenBank/DDBJ databases">
        <title>Genomic analysis of the causative agents of coccidiosis in chickens.</title>
        <authorList>
            <person name="Reid A.J."/>
            <person name="Blake D."/>
            <person name="Billington K."/>
            <person name="Browne H."/>
            <person name="Dunn M."/>
            <person name="Hung S."/>
            <person name="Kawahara F."/>
            <person name="Miranda-Saavedra D."/>
            <person name="Mourier T."/>
            <person name="Nagra H."/>
            <person name="Otto T.D."/>
            <person name="Rawlings N."/>
            <person name="Sanchez A."/>
            <person name="Sanders M."/>
            <person name="Subramaniam C."/>
            <person name="Tay Y."/>
            <person name="Dear P."/>
            <person name="Doerig C."/>
            <person name="Gruber A."/>
            <person name="Parkinson J."/>
            <person name="Shirley M."/>
            <person name="Wan K.L."/>
            <person name="Berriman M."/>
            <person name="Tomley F."/>
            <person name="Pain A."/>
        </authorList>
    </citation>
    <scope>NUCLEOTIDE SEQUENCE</scope>
    <source>
        <strain evidence="2">Houghton</strain>
    </source>
</reference>
<dbReference type="EC" id="3.4.24.-" evidence="2"/>
<dbReference type="Pfam" id="PF22516">
    <property type="entry name" value="PreP_C"/>
    <property type="match status" value="1"/>
</dbReference>
<evidence type="ECO:0000259" key="1">
    <source>
        <dbReference type="Pfam" id="PF22516"/>
    </source>
</evidence>
<accession>U6GUQ3</accession>
<dbReference type="SUPFAM" id="SSF63411">
    <property type="entry name" value="LuxS/MPP-like metallohydrolase"/>
    <property type="match status" value="1"/>
</dbReference>
<feature type="domain" description="Presequence protease mitochondrial-type C-terminal" evidence="1">
    <location>
        <begin position="101"/>
        <end position="264"/>
    </location>
</feature>
<dbReference type="GO" id="GO:0004222">
    <property type="term" value="F:metalloendopeptidase activity"/>
    <property type="evidence" value="ECO:0007669"/>
    <property type="project" value="TreeGrafter"/>
</dbReference>
<dbReference type="VEuPathDB" id="ToxoDB:EAH_00065810"/>
<evidence type="ECO:0000313" key="2">
    <source>
        <dbReference type="EMBL" id="CDI82299.1"/>
    </source>
</evidence>
<dbReference type="Proteomes" id="UP000018050">
    <property type="component" value="Unassembled WGS sequence"/>
</dbReference>
<dbReference type="InterPro" id="IPR055130">
    <property type="entry name" value="PreP_C"/>
</dbReference>
<dbReference type="OMA" id="WVESIAD"/>
<dbReference type="AlphaFoldDB" id="U6GUQ3"/>
<sequence>AESDWGPVHARLQSLRHRLLRRENLLINVTGDSESLFDALEGHGRAALLDFIQSVPEGRPYTLTGGDTREVLLTRRSDRQPKWADEAEQQQLLQQQSRSTAFLLPAQVSDLSLSLPLSPPGSPYLGSDAVGVSRVDLLFILKQIREVGGAYGGWARYTADGLLSFLSYRDPKAAETLEIFRSAAAFAESWVESIADEEEERALLEAVLPVISLLDFPVSVEAKGLKSLEQLLNAEQPIHRSRYRHQILSTSRQDLREFAAKMEECLAAAPQALVLIGPPAAAAAAADKGEELQHITVN</sequence>
<dbReference type="RefSeq" id="XP_013248249.1">
    <property type="nucleotide sequence ID" value="XM_013392795.1"/>
</dbReference>
<dbReference type="EMBL" id="HG672247">
    <property type="protein sequence ID" value="CDI82299.1"/>
    <property type="molecule type" value="Genomic_DNA"/>
</dbReference>
<keyword evidence="3" id="KW-1185">Reference proteome</keyword>
<dbReference type="OrthoDB" id="10250783at2759"/>
<dbReference type="Gene3D" id="3.30.830.10">
    <property type="entry name" value="Metalloenzyme, LuxS/M16 peptidase-like"/>
    <property type="match status" value="1"/>
</dbReference>
<dbReference type="PANTHER" id="PTHR43016">
    <property type="entry name" value="PRESEQUENCE PROTEASE"/>
    <property type="match status" value="1"/>
</dbReference>
<evidence type="ECO:0000313" key="3">
    <source>
        <dbReference type="Proteomes" id="UP000018050"/>
    </source>
</evidence>
<organism evidence="2 3">
    <name type="scientific">Eimeria acervulina</name>
    <name type="common">Coccidian parasite</name>
    <dbReference type="NCBI Taxonomy" id="5801"/>
    <lineage>
        <taxon>Eukaryota</taxon>
        <taxon>Sar</taxon>
        <taxon>Alveolata</taxon>
        <taxon>Apicomplexa</taxon>
        <taxon>Conoidasida</taxon>
        <taxon>Coccidia</taxon>
        <taxon>Eucoccidiorida</taxon>
        <taxon>Eimeriorina</taxon>
        <taxon>Eimeriidae</taxon>
        <taxon>Eimeria</taxon>
    </lineage>
</organism>
<dbReference type="GO" id="GO:0046872">
    <property type="term" value="F:metal ion binding"/>
    <property type="evidence" value="ECO:0007669"/>
    <property type="project" value="InterPro"/>
</dbReference>
<keyword evidence="2" id="KW-0378">Hydrolase</keyword>
<dbReference type="PANTHER" id="PTHR43016:SF13">
    <property type="entry name" value="PRESEQUENCE PROTEASE, MITOCHONDRIAL"/>
    <property type="match status" value="1"/>
</dbReference>
<dbReference type="GeneID" id="25274651"/>
<keyword evidence="2" id="KW-0645">Protease</keyword>